<sequence>MIARLFDKLIFGFILVIALQLPQLAEHYQQFLAGLYTSTQWQVEGYEATAKEHHYEDVDDMIARHLQNEEPNVRSDALQKRQTLLLYKELQHGMEIFEHGNLFEKTAYMFNSTRFDYLEKTITHFTPGIPLTASGIGFGVLVALVVHYLGSIPFFLWARRRKRLKLSQSY</sequence>
<dbReference type="InterPro" id="IPR022584">
    <property type="entry name" value="DUF2937"/>
</dbReference>
<proteinExistence type="predicted"/>
<evidence type="ECO:0000256" key="1">
    <source>
        <dbReference type="SAM" id="Phobius"/>
    </source>
</evidence>
<keyword evidence="1" id="KW-0812">Transmembrane</keyword>
<gene>
    <name evidence="2" type="ORF">H9J30_02345</name>
</gene>
<keyword evidence="3" id="KW-1185">Reference proteome</keyword>
<dbReference type="RefSeq" id="WP_240129512.1">
    <property type="nucleotide sequence ID" value="NZ_JACSDI010000001.1"/>
</dbReference>
<dbReference type="Proteomes" id="UP000829384">
    <property type="component" value="Unassembled WGS sequence"/>
</dbReference>
<keyword evidence="1" id="KW-0472">Membrane</keyword>
<evidence type="ECO:0000313" key="2">
    <source>
        <dbReference type="EMBL" id="MCG9962771.1"/>
    </source>
</evidence>
<comment type="caution">
    <text evidence="2">The sequence shown here is derived from an EMBL/GenBank/DDBJ whole genome shotgun (WGS) entry which is preliminary data.</text>
</comment>
<dbReference type="Pfam" id="PF11157">
    <property type="entry name" value="DUF2937"/>
    <property type="match status" value="1"/>
</dbReference>
<accession>A0ABS9QQY1</accession>
<keyword evidence="1" id="KW-1133">Transmembrane helix</keyword>
<feature type="transmembrane region" description="Helical" evidence="1">
    <location>
        <begin position="136"/>
        <end position="158"/>
    </location>
</feature>
<evidence type="ECO:0000313" key="3">
    <source>
        <dbReference type="Proteomes" id="UP000829384"/>
    </source>
</evidence>
<name>A0ABS9QQY1_9GAMM</name>
<protein>
    <submittedName>
        <fullName evidence="2">DUF2937 family protein</fullName>
    </submittedName>
</protein>
<reference evidence="2 3" key="1">
    <citation type="submission" date="2020-08" db="EMBL/GenBank/DDBJ databases">
        <title>Whole genome sequence of Shewanella sp strain PS-2.</title>
        <authorList>
            <person name="Das S.K."/>
        </authorList>
    </citation>
    <scope>NUCLEOTIDE SEQUENCE [LARGE SCALE GENOMIC DNA]</scope>
    <source>
        <strain evidence="2 3">PS-2</strain>
    </source>
</reference>
<dbReference type="EMBL" id="JACSDI010000001">
    <property type="protein sequence ID" value="MCG9962771.1"/>
    <property type="molecule type" value="Genomic_DNA"/>
</dbReference>
<organism evidence="2 3">
    <name type="scientific">Shewanella cutis</name>
    <dbReference type="NCBI Taxonomy" id="2766780"/>
    <lineage>
        <taxon>Bacteria</taxon>
        <taxon>Pseudomonadati</taxon>
        <taxon>Pseudomonadota</taxon>
        <taxon>Gammaproteobacteria</taxon>
        <taxon>Alteromonadales</taxon>
        <taxon>Shewanellaceae</taxon>
        <taxon>Shewanella</taxon>
    </lineage>
</organism>